<dbReference type="AlphaFoldDB" id="A0A7C1BDK7"/>
<feature type="transmembrane region" description="Helical" evidence="1">
    <location>
        <begin position="12"/>
        <end position="30"/>
    </location>
</feature>
<feature type="non-terminal residue" evidence="2">
    <location>
        <position position="133"/>
    </location>
</feature>
<accession>A0A7C1BDK7</accession>
<name>A0A7C1BDK7_UNCW3</name>
<dbReference type="EMBL" id="DRBW01000136">
    <property type="protein sequence ID" value="HDM90229.1"/>
    <property type="molecule type" value="Genomic_DNA"/>
</dbReference>
<organism evidence="2">
    <name type="scientific">candidate division WOR-3 bacterium</name>
    <dbReference type="NCBI Taxonomy" id="2052148"/>
    <lineage>
        <taxon>Bacteria</taxon>
        <taxon>Bacteria division WOR-3</taxon>
    </lineage>
</organism>
<keyword evidence="1" id="KW-0472">Membrane</keyword>
<reference evidence="2" key="1">
    <citation type="journal article" date="2020" name="mSystems">
        <title>Genome- and Community-Level Interaction Insights into Carbon Utilization and Element Cycling Functions of Hydrothermarchaeota in Hydrothermal Sediment.</title>
        <authorList>
            <person name="Zhou Z."/>
            <person name="Liu Y."/>
            <person name="Xu W."/>
            <person name="Pan J."/>
            <person name="Luo Z.H."/>
            <person name="Li M."/>
        </authorList>
    </citation>
    <scope>NUCLEOTIDE SEQUENCE [LARGE SCALE GENOMIC DNA]</scope>
    <source>
        <strain evidence="2">HyVt-237</strain>
    </source>
</reference>
<dbReference type="Pfam" id="PF08309">
    <property type="entry name" value="LVIVD"/>
    <property type="match status" value="1"/>
</dbReference>
<evidence type="ECO:0000313" key="2">
    <source>
        <dbReference type="EMBL" id="HDM90229.1"/>
    </source>
</evidence>
<proteinExistence type="predicted"/>
<gene>
    <name evidence="2" type="ORF">ENG67_03360</name>
</gene>
<protein>
    <submittedName>
        <fullName evidence="2">Uncharacterized protein</fullName>
    </submittedName>
</protein>
<keyword evidence="1" id="KW-1133">Transmembrane helix</keyword>
<comment type="caution">
    <text evidence="2">The sequence shown here is derived from an EMBL/GenBank/DDBJ whole genome shotgun (WGS) entry which is preliminary data.</text>
</comment>
<sequence>MSGERGEKSGRWVVAIVSLIWAVSLVGFSFSPSGIDIPYSLQSDEFSLNSFPARENPGFPSDGVFPKYDSLNVERAGYWPYGPPRSVLAEGGYVYVGYGGGIWIFDVSEPDSPVVAGMVATPDLVVDMAYHDG</sequence>
<dbReference type="InterPro" id="IPR013211">
    <property type="entry name" value="LVIVD"/>
</dbReference>
<keyword evidence="1" id="KW-0812">Transmembrane</keyword>
<dbReference type="Proteomes" id="UP000885931">
    <property type="component" value="Unassembled WGS sequence"/>
</dbReference>
<evidence type="ECO:0000256" key="1">
    <source>
        <dbReference type="SAM" id="Phobius"/>
    </source>
</evidence>